<dbReference type="PROSITE" id="PS50995">
    <property type="entry name" value="HTH_MARR_2"/>
    <property type="match status" value="1"/>
</dbReference>
<accession>A0A239PGC7</accession>
<dbReference type="InterPro" id="IPR036390">
    <property type="entry name" value="WH_DNA-bd_sf"/>
</dbReference>
<dbReference type="InterPro" id="IPR000835">
    <property type="entry name" value="HTH_MarR-typ"/>
</dbReference>
<sequence length="156" mass="17295">MSDEKLSPEELAAWRAVVESSQRLLITIEDDLRKASDLTLADYNVLVQLAEAPGRRLRMGDLATKLIFAPSRLTYQIGTMEKRGLVTREPCPDDRRGSEAVLTEVGLAALRAAAPGHLGSVRRHFIEDLDAADLAALTKIFTRIDERLSAARDRVR</sequence>
<evidence type="ECO:0000313" key="2">
    <source>
        <dbReference type="EMBL" id="SNT65634.1"/>
    </source>
</evidence>
<dbReference type="InterPro" id="IPR039422">
    <property type="entry name" value="MarR/SlyA-like"/>
</dbReference>
<dbReference type="SMART" id="SM00347">
    <property type="entry name" value="HTH_MARR"/>
    <property type="match status" value="1"/>
</dbReference>
<dbReference type="Pfam" id="PF12802">
    <property type="entry name" value="MarR_2"/>
    <property type="match status" value="1"/>
</dbReference>
<dbReference type="Gene3D" id="1.10.10.10">
    <property type="entry name" value="Winged helix-like DNA-binding domain superfamily/Winged helix DNA-binding domain"/>
    <property type="match status" value="1"/>
</dbReference>
<evidence type="ECO:0000313" key="3">
    <source>
        <dbReference type="Proteomes" id="UP000198362"/>
    </source>
</evidence>
<organism evidence="2 3">
    <name type="scientific">Asanoa hainanensis</name>
    <dbReference type="NCBI Taxonomy" id="560556"/>
    <lineage>
        <taxon>Bacteria</taxon>
        <taxon>Bacillati</taxon>
        <taxon>Actinomycetota</taxon>
        <taxon>Actinomycetes</taxon>
        <taxon>Micromonosporales</taxon>
        <taxon>Micromonosporaceae</taxon>
        <taxon>Asanoa</taxon>
    </lineage>
</organism>
<keyword evidence="3" id="KW-1185">Reference proteome</keyword>
<reference evidence="2 3" key="1">
    <citation type="submission" date="2017-06" db="EMBL/GenBank/DDBJ databases">
        <authorList>
            <person name="Kim H.J."/>
            <person name="Triplett B.A."/>
        </authorList>
    </citation>
    <scope>NUCLEOTIDE SEQUENCE [LARGE SCALE GENOMIC DNA]</scope>
    <source>
        <strain evidence="2 3">CGMCC 4.5593</strain>
    </source>
</reference>
<gene>
    <name evidence="2" type="ORF">SAMN05421812_12483</name>
</gene>
<dbReference type="GO" id="GO:0003677">
    <property type="term" value="F:DNA binding"/>
    <property type="evidence" value="ECO:0007669"/>
    <property type="project" value="UniProtKB-KW"/>
</dbReference>
<evidence type="ECO:0000259" key="1">
    <source>
        <dbReference type="PROSITE" id="PS50995"/>
    </source>
</evidence>
<protein>
    <submittedName>
        <fullName evidence="2">DNA-binding transcriptional regulator, MarR family</fullName>
    </submittedName>
</protein>
<dbReference type="Proteomes" id="UP000198362">
    <property type="component" value="Unassembled WGS sequence"/>
</dbReference>
<dbReference type="AlphaFoldDB" id="A0A239PGC7"/>
<feature type="domain" description="HTH marR-type" evidence="1">
    <location>
        <begin position="10"/>
        <end position="146"/>
    </location>
</feature>
<keyword evidence="2" id="KW-0238">DNA-binding</keyword>
<dbReference type="PANTHER" id="PTHR33164:SF99">
    <property type="entry name" value="MARR FAMILY REGULATORY PROTEIN"/>
    <property type="match status" value="1"/>
</dbReference>
<dbReference type="RefSeq" id="WP_089255312.1">
    <property type="nucleotide sequence ID" value="NZ_FZPH01000024.1"/>
</dbReference>
<dbReference type="EMBL" id="FZPH01000024">
    <property type="protein sequence ID" value="SNT65634.1"/>
    <property type="molecule type" value="Genomic_DNA"/>
</dbReference>
<dbReference type="PANTHER" id="PTHR33164">
    <property type="entry name" value="TRANSCRIPTIONAL REGULATOR, MARR FAMILY"/>
    <property type="match status" value="1"/>
</dbReference>
<name>A0A239PGC7_9ACTN</name>
<dbReference type="InterPro" id="IPR036388">
    <property type="entry name" value="WH-like_DNA-bd_sf"/>
</dbReference>
<dbReference type="SUPFAM" id="SSF46785">
    <property type="entry name" value="Winged helix' DNA-binding domain"/>
    <property type="match status" value="1"/>
</dbReference>
<dbReference type="GO" id="GO:0003700">
    <property type="term" value="F:DNA-binding transcription factor activity"/>
    <property type="evidence" value="ECO:0007669"/>
    <property type="project" value="InterPro"/>
</dbReference>
<proteinExistence type="predicted"/>
<dbReference type="GO" id="GO:0006950">
    <property type="term" value="P:response to stress"/>
    <property type="evidence" value="ECO:0007669"/>
    <property type="project" value="TreeGrafter"/>
</dbReference>
<dbReference type="OrthoDB" id="5432081at2"/>